<keyword evidence="2" id="KW-1185">Reference proteome</keyword>
<dbReference type="RefSeq" id="WP_086600839.1">
    <property type="nucleotide sequence ID" value="NZ_NGFN01000054.1"/>
</dbReference>
<reference evidence="1 2" key="1">
    <citation type="submission" date="2017-05" db="EMBL/GenBank/DDBJ databases">
        <title>Biotechnological potential of actinobacteria isolated from South African environments.</title>
        <authorList>
            <person name="Le Roes-Hill M."/>
            <person name="Prins A."/>
            <person name="Durrell K.A."/>
        </authorList>
    </citation>
    <scope>NUCLEOTIDE SEQUENCE [LARGE SCALE GENOMIC DNA]</scope>
    <source>
        <strain evidence="1 2">HMC13</strain>
    </source>
</reference>
<comment type="caution">
    <text evidence="1">The sequence shown here is derived from an EMBL/GenBank/DDBJ whole genome shotgun (WGS) entry which is preliminary data.</text>
</comment>
<evidence type="ECO:0000313" key="1">
    <source>
        <dbReference type="EMBL" id="OUD03002.1"/>
    </source>
</evidence>
<sequence length="161" mass="17606">MDSTPKMTVDQELKAAVAIVRVGLDRIRDAACRTEAVGPHAAALQALYDPAKPDAGVLAAVADVIGTITVSVTEVDHDDIERVTELLDEAQGHVQDSTGDRIRHALDLLEPMLLVCEECMKRRPDVEVIPDPFSTALYPEEPDHRQIPLCPPCATKRFEES</sequence>
<dbReference type="Proteomes" id="UP000195105">
    <property type="component" value="Unassembled WGS sequence"/>
</dbReference>
<accession>A0A243S623</accession>
<gene>
    <name evidence="1" type="ORF">CA983_11765</name>
</gene>
<evidence type="ECO:0000313" key="2">
    <source>
        <dbReference type="Proteomes" id="UP000195105"/>
    </source>
</evidence>
<proteinExistence type="predicted"/>
<organism evidence="1 2">
    <name type="scientific">Streptomyces swartbergensis</name>
    <dbReference type="NCBI Taxonomy" id="487165"/>
    <lineage>
        <taxon>Bacteria</taxon>
        <taxon>Bacillati</taxon>
        <taxon>Actinomycetota</taxon>
        <taxon>Actinomycetes</taxon>
        <taxon>Kitasatosporales</taxon>
        <taxon>Streptomycetaceae</taxon>
        <taxon>Streptomyces</taxon>
    </lineage>
</organism>
<name>A0A243S623_9ACTN</name>
<dbReference type="EMBL" id="NGFN01000054">
    <property type="protein sequence ID" value="OUD03002.1"/>
    <property type="molecule type" value="Genomic_DNA"/>
</dbReference>
<protein>
    <submittedName>
        <fullName evidence="1">Uncharacterized protein</fullName>
    </submittedName>
</protein>
<dbReference type="AlphaFoldDB" id="A0A243S623"/>